<gene>
    <name evidence="6" type="ORF">QJS04_geneDACA020610</name>
</gene>
<dbReference type="Pfam" id="PF04043">
    <property type="entry name" value="PMEI"/>
    <property type="match status" value="1"/>
</dbReference>
<feature type="signal peptide" evidence="4">
    <location>
        <begin position="1"/>
        <end position="19"/>
    </location>
</feature>
<dbReference type="InterPro" id="IPR035513">
    <property type="entry name" value="Invertase/methylesterase_inhib"/>
</dbReference>
<reference evidence="6" key="1">
    <citation type="journal article" date="2023" name="Nat. Commun.">
        <title>Diploid and tetraploid genomes of Acorus and the evolution of monocots.</title>
        <authorList>
            <person name="Ma L."/>
            <person name="Liu K.W."/>
            <person name="Li Z."/>
            <person name="Hsiao Y.Y."/>
            <person name="Qi Y."/>
            <person name="Fu T."/>
            <person name="Tang G.D."/>
            <person name="Zhang D."/>
            <person name="Sun W.H."/>
            <person name="Liu D.K."/>
            <person name="Li Y."/>
            <person name="Chen G.Z."/>
            <person name="Liu X.D."/>
            <person name="Liao X.Y."/>
            <person name="Jiang Y.T."/>
            <person name="Yu X."/>
            <person name="Hao Y."/>
            <person name="Huang J."/>
            <person name="Zhao X.W."/>
            <person name="Ke S."/>
            <person name="Chen Y.Y."/>
            <person name="Wu W.L."/>
            <person name="Hsu J.L."/>
            <person name="Lin Y.F."/>
            <person name="Huang M.D."/>
            <person name="Li C.Y."/>
            <person name="Huang L."/>
            <person name="Wang Z.W."/>
            <person name="Zhao X."/>
            <person name="Zhong W.Y."/>
            <person name="Peng D.H."/>
            <person name="Ahmad S."/>
            <person name="Lan S."/>
            <person name="Zhang J.S."/>
            <person name="Tsai W.C."/>
            <person name="Van de Peer Y."/>
            <person name="Liu Z.J."/>
        </authorList>
    </citation>
    <scope>NUCLEOTIDE SEQUENCE</scope>
    <source>
        <strain evidence="6">SCP</strain>
    </source>
</reference>
<dbReference type="SMART" id="SM00856">
    <property type="entry name" value="PMEI"/>
    <property type="match status" value="1"/>
</dbReference>
<dbReference type="EMBL" id="JAUJYN010000004">
    <property type="protein sequence ID" value="KAK1272357.1"/>
    <property type="molecule type" value="Genomic_DNA"/>
</dbReference>
<dbReference type="PANTHER" id="PTHR35357">
    <property type="entry name" value="OS02G0537100 PROTEIN"/>
    <property type="match status" value="1"/>
</dbReference>
<dbReference type="Gene3D" id="1.20.140.40">
    <property type="entry name" value="Invertase/pectin methylesterase inhibitor family protein"/>
    <property type="match status" value="1"/>
</dbReference>
<evidence type="ECO:0000256" key="2">
    <source>
        <dbReference type="ARBA" id="ARBA00023157"/>
    </source>
</evidence>
<dbReference type="SUPFAM" id="SSF101148">
    <property type="entry name" value="Plant invertase/pectin methylesterase inhibitor"/>
    <property type="match status" value="1"/>
</dbReference>
<dbReference type="NCBIfam" id="TIGR01614">
    <property type="entry name" value="PME_inhib"/>
    <property type="match status" value="1"/>
</dbReference>
<dbReference type="GO" id="GO:0005576">
    <property type="term" value="C:extracellular region"/>
    <property type="evidence" value="ECO:0007669"/>
    <property type="project" value="UniProtKB-ARBA"/>
</dbReference>
<evidence type="ECO:0000259" key="5">
    <source>
        <dbReference type="SMART" id="SM00856"/>
    </source>
</evidence>
<accession>A0AAV9B7R2</accession>
<feature type="domain" description="Pectinesterase inhibitor" evidence="5">
    <location>
        <begin position="17"/>
        <end position="170"/>
    </location>
</feature>
<dbReference type="PANTHER" id="PTHR35357:SF8">
    <property type="entry name" value="OS01G0111000 PROTEIN"/>
    <property type="match status" value="1"/>
</dbReference>
<evidence type="ECO:0000313" key="7">
    <source>
        <dbReference type="Proteomes" id="UP001179952"/>
    </source>
</evidence>
<sequence>MKLLICMLLLLTTITLTEADLIGYACSEGQATTPNFSYKFCVDVLRSDPKTNKSSLHDLSLVPLRLAISKATSTVSLLQTLLRKSSDPRVRGHLTNCLHQYSEMVTELIYSVEDIHSGDYFDADLKLRDALNSPGRCEDGFRSDGGGGGVSPVKGMNDEISNLIVVCELLVEDVH</sequence>
<reference evidence="6" key="2">
    <citation type="submission" date="2023-06" db="EMBL/GenBank/DDBJ databases">
        <authorList>
            <person name="Ma L."/>
            <person name="Liu K.-W."/>
            <person name="Li Z."/>
            <person name="Hsiao Y.-Y."/>
            <person name="Qi Y."/>
            <person name="Fu T."/>
            <person name="Tang G."/>
            <person name="Zhang D."/>
            <person name="Sun W.-H."/>
            <person name="Liu D.-K."/>
            <person name="Li Y."/>
            <person name="Chen G.-Z."/>
            <person name="Liu X.-D."/>
            <person name="Liao X.-Y."/>
            <person name="Jiang Y.-T."/>
            <person name="Yu X."/>
            <person name="Hao Y."/>
            <person name="Huang J."/>
            <person name="Zhao X.-W."/>
            <person name="Ke S."/>
            <person name="Chen Y.-Y."/>
            <person name="Wu W.-L."/>
            <person name="Hsu J.-L."/>
            <person name="Lin Y.-F."/>
            <person name="Huang M.-D."/>
            <person name="Li C.-Y."/>
            <person name="Huang L."/>
            <person name="Wang Z.-W."/>
            <person name="Zhao X."/>
            <person name="Zhong W.-Y."/>
            <person name="Peng D.-H."/>
            <person name="Ahmad S."/>
            <person name="Lan S."/>
            <person name="Zhang J.-S."/>
            <person name="Tsai W.-C."/>
            <person name="Van De Peer Y."/>
            <person name="Liu Z.-J."/>
        </authorList>
    </citation>
    <scope>NUCLEOTIDE SEQUENCE</scope>
    <source>
        <strain evidence="6">SCP</strain>
        <tissue evidence="6">Leaves</tissue>
    </source>
</reference>
<dbReference type="AlphaFoldDB" id="A0AAV9B7R2"/>
<keyword evidence="7" id="KW-1185">Reference proteome</keyword>
<evidence type="ECO:0000256" key="3">
    <source>
        <dbReference type="ARBA" id="ARBA00038471"/>
    </source>
</evidence>
<dbReference type="FunFam" id="1.20.140.40:FF:000002">
    <property type="entry name" value="Putative invertase inhibitor"/>
    <property type="match status" value="1"/>
</dbReference>
<evidence type="ECO:0000256" key="4">
    <source>
        <dbReference type="SAM" id="SignalP"/>
    </source>
</evidence>
<keyword evidence="1 4" id="KW-0732">Signal</keyword>
<dbReference type="InterPro" id="IPR006501">
    <property type="entry name" value="Pectinesterase_inhib_dom"/>
</dbReference>
<evidence type="ECO:0000256" key="1">
    <source>
        <dbReference type="ARBA" id="ARBA00022729"/>
    </source>
</evidence>
<name>A0AAV9B7R2_ACOGR</name>
<comment type="caution">
    <text evidence="6">The sequence shown here is derived from an EMBL/GenBank/DDBJ whole genome shotgun (WGS) entry which is preliminary data.</text>
</comment>
<organism evidence="6 7">
    <name type="scientific">Acorus gramineus</name>
    <name type="common">Dwarf sweet flag</name>
    <dbReference type="NCBI Taxonomy" id="55184"/>
    <lineage>
        <taxon>Eukaryota</taxon>
        <taxon>Viridiplantae</taxon>
        <taxon>Streptophyta</taxon>
        <taxon>Embryophyta</taxon>
        <taxon>Tracheophyta</taxon>
        <taxon>Spermatophyta</taxon>
        <taxon>Magnoliopsida</taxon>
        <taxon>Liliopsida</taxon>
        <taxon>Acoraceae</taxon>
        <taxon>Acorus</taxon>
    </lineage>
</organism>
<dbReference type="InterPro" id="IPR034088">
    <property type="entry name" value="Pla_a_1-like"/>
</dbReference>
<proteinExistence type="inferred from homology"/>
<dbReference type="CDD" id="cd15795">
    <property type="entry name" value="PMEI-Pla_a_1_like"/>
    <property type="match status" value="1"/>
</dbReference>
<protein>
    <recommendedName>
        <fullName evidence="5">Pectinesterase inhibitor domain-containing protein</fullName>
    </recommendedName>
</protein>
<dbReference type="GO" id="GO:0004857">
    <property type="term" value="F:enzyme inhibitor activity"/>
    <property type="evidence" value="ECO:0007669"/>
    <property type="project" value="InterPro"/>
</dbReference>
<feature type="chain" id="PRO_5043541273" description="Pectinesterase inhibitor domain-containing protein" evidence="4">
    <location>
        <begin position="20"/>
        <end position="175"/>
    </location>
</feature>
<keyword evidence="2" id="KW-1015">Disulfide bond</keyword>
<evidence type="ECO:0000313" key="6">
    <source>
        <dbReference type="EMBL" id="KAK1272357.1"/>
    </source>
</evidence>
<dbReference type="Proteomes" id="UP001179952">
    <property type="component" value="Unassembled WGS sequence"/>
</dbReference>
<comment type="similarity">
    <text evidence="3">Belongs to the PMEI family.</text>
</comment>